<name>A0A540KHX9_MALBA</name>
<comment type="caution">
    <text evidence="1">The sequence shown here is derived from an EMBL/GenBank/DDBJ whole genome shotgun (WGS) entry which is preliminary data.</text>
</comment>
<dbReference type="Proteomes" id="UP000315295">
    <property type="component" value="Unassembled WGS sequence"/>
</dbReference>
<sequence>MAPASFTTCPSCTLGLIPLSQITIFLATTLQSKVPSKHKELGSGQVELLQIHTINLLSSFISKQ</sequence>
<gene>
    <name evidence="1" type="ORF">C1H46_040631</name>
</gene>
<organism evidence="1 2">
    <name type="scientific">Malus baccata</name>
    <name type="common">Siberian crab apple</name>
    <name type="synonym">Pyrus baccata</name>
    <dbReference type="NCBI Taxonomy" id="106549"/>
    <lineage>
        <taxon>Eukaryota</taxon>
        <taxon>Viridiplantae</taxon>
        <taxon>Streptophyta</taxon>
        <taxon>Embryophyta</taxon>
        <taxon>Tracheophyta</taxon>
        <taxon>Spermatophyta</taxon>
        <taxon>Magnoliopsida</taxon>
        <taxon>eudicotyledons</taxon>
        <taxon>Gunneridae</taxon>
        <taxon>Pentapetalae</taxon>
        <taxon>rosids</taxon>
        <taxon>fabids</taxon>
        <taxon>Rosales</taxon>
        <taxon>Rosaceae</taxon>
        <taxon>Amygdaloideae</taxon>
        <taxon>Maleae</taxon>
        <taxon>Malus</taxon>
    </lineage>
</organism>
<reference evidence="1 2" key="1">
    <citation type="journal article" date="2019" name="G3 (Bethesda)">
        <title>Sequencing of a Wild Apple (Malus baccata) Genome Unravels the Differences Between Cultivated and Wild Apple Species Regarding Disease Resistance and Cold Tolerance.</title>
        <authorList>
            <person name="Chen X."/>
        </authorList>
    </citation>
    <scope>NUCLEOTIDE SEQUENCE [LARGE SCALE GENOMIC DNA]</scope>
    <source>
        <strain evidence="2">cv. Shandingzi</strain>
        <tissue evidence="1">Leaves</tissue>
    </source>
</reference>
<accession>A0A540KHX9</accession>
<proteinExistence type="predicted"/>
<dbReference type="EMBL" id="VIEB01001242">
    <property type="protein sequence ID" value="TQD73828.1"/>
    <property type="molecule type" value="Genomic_DNA"/>
</dbReference>
<evidence type="ECO:0000313" key="2">
    <source>
        <dbReference type="Proteomes" id="UP000315295"/>
    </source>
</evidence>
<dbReference type="AlphaFoldDB" id="A0A540KHX9"/>
<protein>
    <submittedName>
        <fullName evidence="1">Uncharacterized protein</fullName>
    </submittedName>
</protein>
<evidence type="ECO:0000313" key="1">
    <source>
        <dbReference type="EMBL" id="TQD73828.1"/>
    </source>
</evidence>
<keyword evidence="2" id="KW-1185">Reference proteome</keyword>